<dbReference type="Pfam" id="PF08282">
    <property type="entry name" value="Hydrolase_3"/>
    <property type="match status" value="1"/>
</dbReference>
<comment type="caution">
    <text evidence="3">The sequence shown here is derived from an EMBL/GenBank/DDBJ whole genome shotgun (WGS) entry which is preliminary data.</text>
</comment>
<evidence type="ECO:0000313" key="4">
    <source>
        <dbReference type="Proteomes" id="UP000193045"/>
    </source>
</evidence>
<accession>A0A1X3JBP6</accession>
<protein>
    <submittedName>
        <fullName evidence="3">Capsule biosynthesis phosphatase subfamily</fullName>
    </submittedName>
</protein>
<dbReference type="Gene3D" id="3.40.50.1000">
    <property type="entry name" value="HAD superfamily/HAD-like"/>
    <property type="match status" value="1"/>
</dbReference>
<evidence type="ECO:0000256" key="2">
    <source>
        <dbReference type="ARBA" id="ARBA00022842"/>
    </source>
</evidence>
<dbReference type="AlphaFoldDB" id="A0A1X3JBP6"/>
<reference evidence="3 4" key="1">
    <citation type="submission" date="2010-04" db="EMBL/GenBank/DDBJ databases">
        <title>The Genome Sequence of Escherichia coli H386.</title>
        <authorList>
            <consortium name="The Broad Institute Genome Sequencing Platform"/>
            <consortium name="The Broad Institute Genome Sequencing Center for Infectious Disease"/>
            <person name="Feldgarden M."/>
            <person name="Gordon D.M."/>
            <person name="Johnson J.R."/>
            <person name="Johnston B.D."/>
            <person name="Young S."/>
            <person name="Zeng Q."/>
            <person name="Koehrsen M."/>
            <person name="Alvarado L."/>
            <person name="Berlin A.M."/>
            <person name="Borenstein D."/>
            <person name="Chapman S.B."/>
            <person name="Chen Z."/>
            <person name="Engels R."/>
            <person name="Freedman E."/>
            <person name="Gellesch M."/>
            <person name="Goldberg J."/>
            <person name="Griggs A."/>
            <person name="Gujja S."/>
            <person name="Heilman E.R."/>
            <person name="Heiman D.I."/>
            <person name="Hepburn T.A."/>
            <person name="Howarth C."/>
            <person name="Jen D."/>
            <person name="Larson L."/>
            <person name="Mehta T."/>
            <person name="Park D."/>
            <person name="Pearson M."/>
            <person name="Richards J."/>
            <person name="Roberts A."/>
            <person name="Saif S."/>
            <person name="Shea T.D."/>
            <person name="Shenoy N."/>
            <person name="Sisk P."/>
            <person name="Stolte C."/>
            <person name="Sykes S.N."/>
            <person name="Walk T."/>
            <person name="White J."/>
            <person name="Yandava C."/>
            <person name="Haas B."/>
            <person name="Henn M.R."/>
            <person name="Nusbaum C."/>
            <person name="Birren B."/>
        </authorList>
    </citation>
    <scope>NUCLEOTIDE SEQUENCE [LARGE SCALE GENOMIC DNA]</scope>
    <source>
        <strain evidence="3 4">H386</strain>
    </source>
</reference>
<dbReference type="Proteomes" id="UP000193045">
    <property type="component" value="Unassembled WGS sequence"/>
</dbReference>
<organism evidence="3 4">
    <name type="scientific">Escherichia coli H386</name>
    <dbReference type="NCBI Taxonomy" id="656397"/>
    <lineage>
        <taxon>Bacteria</taxon>
        <taxon>Pseudomonadati</taxon>
        <taxon>Pseudomonadota</taxon>
        <taxon>Gammaproteobacteria</taxon>
        <taxon>Enterobacterales</taxon>
        <taxon>Enterobacteriaceae</taxon>
        <taxon>Escherichia</taxon>
    </lineage>
</organism>
<dbReference type="EMBL" id="ADJB01000074">
    <property type="protein sequence ID" value="OSL03892.1"/>
    <property type="molecule type" value="Genomic_DNA"/>
</dbReference>
<dbReference type="NCBIfam" id="TIGR01689">
    <property type="entry name" value="EcbF-BcbF"/>
    <property type="match status" value="1"/>
</dbReference>
<dbReference type="InterPro" id="IPR010039">
    <property type="entry name" value="EcbF_BcbF"/>
</dbReference>
<dbReference type="InterPro" id="IPR036412">
    <property type="entry name" value="HAD-like_sf"/>
</dbReference>
<sequence>MHYMKKIIVDLDNTISFNLSGKYSHATPNKKLIEKLYEYKLNGFYIVIFTARNMRTYKENIGKINIHTLPVIIDWLNENRVPYDEVIVGKPWCGDEGFYVDDRAIRPSELCNMTLEEISNMLEQEKKCF</sequence>
<evidence type="ECO:0000313" key="3">
    <source>
        <dbReference type="EMBL" id="OSL03892.1"/>
    </source>
</evidence>
<proteinExistence type="predicted"/>
<name>A0A1X3JBP6_ECOLX</name>
<dbReference type="GO" id="GO:0046872">
    <property type="term" value="F:metal ion binding"/>
    <property type="evidence" value="ECO:0007669"/>
    <property type="project" value="UniProtKB-KW"/>
</dbReference>
<evidence type="ECO:0000256" key="1">
    <source>
        <dbReference type="ARBA" id="ARBA00022723"/>
    </source>
</evidence>
<keyword evidence="2" id="KW-0460">Magnesium</keyword>
<gene>
    <name evidence="3" type="ORF">ECVG_01799</name>
</gene>
<keyword evidence="1" id="KW-0479">Metal-binding</keyword>
<dbReference type="InterPro" id="IPR023214">
    <property type="entry name" value="HAD_sf"/>
</dbReference>
<dbReference type="SUPFAM" id="SSF56784">
    <property type="entry name" value="HAD-like"/>
    <property type="match status" value="1"/>
</dbReference>